<dbReference type="AlphaFoldDB" id="A0AAD4HJW6"/>
<proteinExistence type="predicted"/>
<evidence type="ECO:0000313" key="2">
    <source>
        <dbReference type="Proteomes" id="UP001195769"/>
    </source>
</evidence>
<evidence type="ECO:0000313" key="1">
    <source>
        <dbReference type="EMBL" id="KAG1898184.1"/>
    </source>
</evidence>
<name>A0AAD4HJW6_9AGAM</name>
<accession>A0AAD4HJW6</accession>
<gene>
    <name evidence="1" type="ORF">F5891DRAFT_1191169</name>
</gene>
<dbReference type="GeneID" id="64661718"/>
<sequence length="305" mass="35253">MRAPSSAIQHVEHTDDDLAKLISDAVGQAMRDILANLPQACAAYKPRTRHYTHDDGMEANTEEDNYRSKLKKIKGRPKCRLGIRNEFLWTIQEHGLLLTYRNKLDCDFYDVPTPEEVAAFDPTQGPCCMVEHFCMDSFLEAHAKYRDKTEDEVESAWMTHLAYLRNVYQRQTVKARNIEADKQHHRRKEHQMQMYYCRMGVAEGCRHLRKDGLTIIKELGIDGMSSDEFNHPPGNGILVYQVQVKHWHSHKITDLLQACDALHLRMRYGGDWDVSPGAWPHLCVPSLKHSTRSPFMRRVTRGGPK</sequence>
<comment type="caution">
    <text evidence="1">The sequence shown here is derived from an EMBL/GenBank/DDBJ whole genome shotgun (WGS) entry which is preliminary data.</text>
</comment>
<protein>
    <submittedName>
        <fullName evidence="1">Uncharacterized protein</fullName>
    </submittedName>
</protein>
<reference evidence="1" key="1">
    <citation type="journal article" date="2020" name="New Phytol.">
        <title>Comparative genomics reveals dynamic genome evolution in host specialist ectomycorrhizal fungi.</title>
        <authorList>
            <person name="Lofgren L.A."/>
            <person name="Nguyen N.H."/>
            <person name="Vilgalys R."/>
            <person name="Ruytinx J."/>
            <person name="Liao H.L."/>
            <person name="Branco S."/>
            <person name="Kuo A."/>
            <person name="LaButti K."/>
            <person name="Lipzen A."/>
            <person name="Andreopoulos W."/>
            <person name="Pangilinan J."/>
            <person name="Riley R."/>
            <person name="Hundley H."/>
            <person name="Na H."/>
            <person name="Barry K."/>
            <person name="Grigoriev I.V."/>
            <person name="Stajich J.E."/>
            <person name="Kennedy P.G."/>
        </authorList>
    </citation>
    <scope>NUCLEOTIDE SEQUENCE</scope>
    <source>
        <strain evidence="1">FC203</strain>
    </source>
</reference>
<dbReference type="EMBL" id="JABBWK010000041">
    <property type="protein sequence ID" value="KAG1898184.1"/>
    <property type="molecule type" value="Genomic_DNA"/>
</dbReference>
<dbReference type="RefSeq" id="XP_041223760.1">
    <property type="nucleotide sequence ID" value="XM_041367420.1"/>
</dbReference>
<organism evidence="1 2">
    <name type="scientific">Suillus fuscotomentosus</name>
    <dbReference type="NCBI Taxonomy" id="1912939"/>
    <lineage>
        <taxon>Eukaryota</taxon>
        <taxon>Fungi</taxon>
        <taxon>Dikarya</taxon>
        <taxon>Basidiomycota</taxon>
        <taxon>Agaricomycotina</taxon>
        <taxon>Agaricomycetes</taxon>
        <taxon>Agaricomycetidae</taxon>
        <taxon>Boletales</taxon>
        <taxon>Suillineae</taxon>
        <taxon>Suillaceae</taxon>
        <taxon>Suillus</taxon>
    </lineage>
</organism>
<keyword evidence="2" id="KW-1185">Reference proteome</keyword>
<dbReference type="Proteomes" id="UP001195769">
    <property type="component" value="Unassembled WGS sequence"/>
</dbReference>